<protein>
    <submittedName>
        <fullName evidence="1">Uncharacterized protein</fullName>
    </submittedName>
</protein>
<reference evidence="1 2" key="1">
    <citation type="submission" date="2019-11" db="EMBL/GenBank/DDBJ databases">
        <title>Characterisation of Fundicoccus ignavus gen. nov. sp. nov., a novel genus of the family Aerococcaceae isolated from bulk tank milk.</title>
        <authorList>
            <person name="Siebert A."/>
            <person name="Huptas C."/>
            <person name="Wenning M."/>
            <person name="Scherer S."/>
            <person name="Doll E.V."/>
        </authorList>
    </citation>
    <scope>NUCLEOTIDE SEQUENCE [LARGE SCALE GENOMIC DNA]</scope>
    <source>
        <strain evidence="1 2">WS4759</strain>
    </source>
</reference>
<dbReference type="SUPFAM" id="SSF52266">
    <property type="entry name" value="SGNH hydrolase"/>
    <property type="match status" value="1"/>
</dbReference>
<dbReference type="InterPro" id="IPR036514">
    <property type="entry name" value="SGNH_hydro_sf"/>
</dbReference>
<dbReference type="Proteomes" id="UP000430975">
    <property type="component" value="Unassembled WGS sequence"/>
</dbReference>
<dbReference type="PANTHER" id="PTHR43784:SF2">
    <property type="entry name" value="GDSL-LIKE LIPASE_ACYLHYDROLASE, PUTATIVE (AFU_ORTHOLOGUE AFUA_2G00820)-RELATED"/>
    <property type="match status" value="1"/>
</dbReference>
<proteinExistence type="predicted"/>
<keyword evidence="2" id="KW-1185">Reference proteome</keyword>
<accession>A0A6I2GLD2</accession>
<dbReference type="RefSeq" id="WP_153864046.1">
    <property type="nucleotide sequence ID" value="NZ_WJQS01000012.1"/>
</dbReference>
<name>A0A6I2GLD2_9LACT</name>
<dbReference type="InterPro" id="IPR053140">
    <property type="entry name" value="GDSL_Rv0518-like"/>
</dbReference>
<gene>
    <name evidence="1" type="ORF">GIY09_11000</name>
</gene>
<dbReference type="EMBL" id="WJQS01000012">
    <property type="protein sequence ID" value="MRI86371.1"/>
    <property type="molecule type" value="Genomic_DNA"/>
</dbReference>
<dbReference type="Gene3D" id="3.40.50.1110">
    <property type="entry name" value="SGNH hydrolase"/>
    <property type="match status" value="1"/>
</dbReference>
<sequence>MMRYIISFNQAFSNYDVLDLPVNQYSFKFIFKKIVSGNLVKFEFANEFDLVPLNILSAKVNIHDEEESAIPITFNQKSTFSVPTQSNLWSDEVEIKNRTDEFLYVYLQMENSTNQLKSAANMFQDSRIVIDYTPDYSHKFLPQDVQLLVGIKSIANVTEDEYTSISFFGDSLTNHAYFSNPFIDYLNDSGFKTIGLNAGISGNKLLSSGEGSISKWKFGFGRSGIHRFEKDVMLNQPNVIIALIGLNDLFHPGTNESIERLPTATLLIDGIQQLMQIAKVRNSRYIPITLPPFHGALNHEIEAWTEAKETIRQEVNLWIRKQDDLIDLDKFVANPGQPEKLNASFDGGDHIHFSREAGKIIGEFMAQQFLELKNIN</sequence>
<dbReference type="GO" id="GO:0016788">
    <property type="term" value="F:hydrolase activity, acting on ester bonds"/>
    <property type="evidence" value="ECO:0007669"/>
    <property type="project" value="InterPro"/>
</dbReference>
<organism evidence="1 2">
    <name type="scientific">Fundicoccus ignavus</name>
    <dbReference type="NCBI Taxonomy" id="2664442"/>
    <lineage>
        <taxon>Bacteria</taxon>
        <taxon>Bacillati</taxon>
        <taxon>Bacillota</taxon>
        <taxon>Bacilli</taxon>
        <taxon>Lactobacillales</taxon>
        <taxon>Aerococcaceae</taxon>
        <taxon>Fundicoccus</taxon>
    </lineage>
</organism>
<dbReference type="PANTHER" id="PTHR43784">
    <property type="entry name" value="GDSL-LIKE LIPASE/ACYLHYDROLASE, PUTATIVE (AFU_ORTHOLOGUE AFUA_2G00820)-RELATED"/>
    <property type="match status" value="1"/>
</dbReference>
<dbReference type="InterPro" id="IPR001087">
    <property type="entry name" value="GDSL"/>
</dbReference>
<comment type="caution">
    <text evidence="1">The sequence shown here is derived from an EMBL/GenBank/DDBJ whole genome shotgun (WGS) entry which is preliminary data.</text>
</comment>
<evidence type="ECO:0000313" key="2">
    <source>
        <dbReference type="Proteomes" id="UP000430975"/>
    </source>
</evidence>
<dbReference type="AlphaFoldDB" id="A0A6I2GLD2"/>
<evidence type="ECO:0000313" key="1">
    <source>
        <dbReference type="EMBL" id="MRI86371.1"/>
    </source>
</evidence>
<dbReference type="Pfam" id="PF00657">
    <property type="entry name" value="Lipase_GDSL"/>
    <property type="match status" value="1"/>
</dbReference>